<evidence type="ECO:0000256" key="7">
    <source>
        <dbReference type="SAM" id="MobiDB-lite"/>
    </source>
</evidence>
<dbReference type="EMBL" id="MU839829">
    <property type="protein sequence ID" value="KAK1758237.1"/>
    <property type="molecule type" value="Genomic_DNA"/>
</dbReference>
<dbReference type="Pfam" id="PF25773">
    <property type="entry name" value="TPR_ANAPC2"/>
    <property type="match status" value="1"/>
</dbReference>
<dbReference type="GO" id="GO:0031625">
    <property type="term" value="F:ubiquitin protein ligase binding"/>
    <property type="evidence" value="ECO:0007669"/>
    <property type="project" value="InterPro"/>
</dbReference>
<dbReference type="PANTHER" id="PTHR45957:SF1">
    <property type="entry name" value="ANAPHASE-PROMOTING COMPLEX SUBUNIT 2"/>
    <property type="match status" value="1"/>
</dbReference>
<evidence type="ECO:0000256" key="3">
    <source>
        <dbReference type="ARBA" id="ARBA00022776"/>
    </source>
</evidence>
<feature type="domain" description="Cullin family profile" evidence="8">
    <location>
        <begin position="818"/>
        <end position="1030"/>
    </location>
</feature>
<feature type="region of interest" description="Disordered" evidence="7">
    <location>
        <begin position="718"/>
        <end position="755"/>
    </location>
</feature>
<dbReference type="Gene3D" id="3.30.230.130">
    <property type="entry name" value="Cullin, Chain C, Domain 2"/>
    <property type="match status" value="1"/>
</dbReference>
<evidence type="ECO:0000313" key="10">
    <source>
        <dbReference type="Proteomes" id="UP001239445"/>
    </source>
</evidence>
<evidence type="ECO:0000259" key="8">
    <source>
        <dbReference type="PROSITE" id="PS50069"/>
    </source>
</evidence>
<evidence type="ECO:0000256" key="1">
    <source>
        <dbReference type="ARBA" id="ARBA00016068"/>
    </source>
</evidence>
<dbReference type="GO" id="GO:0007091">
    <property type="term" value="P:metaphase/anaphase transition of mitotic cell cycle"/>
    <property type="evidence" value="ECO:0007669"/>
    <property type="project" value="TreeGrafter"/>
</dbReference>
<dbReference type="InterPro" id="IPR036390">
    <property type="entry name" value="WH_DNA-bd_sf"/>
</dbReference>
<dbReference type="SMART" id="SM01013">
    <property type="entry name" value="APC2"/>
    <property type="match status" value="1"/>
</dbReference>
<feature type="region of interest" description="Disordered" evidence="7">
    <location>
        <begin position="34"/>
        <end position="56"/>
    </location>
</feature>
<sequence>MQGVAWGDGMVGVAAGFSARVASIAGNFAGREVASKRRGNGGPGNNKDMAEGSGADSIRGRVGCAAEMAAWDASAAVMGLTEVCRKDVEGFKSRILGFSCSNKRQARSHHGQPTMTSAVASPWHQRRRRVFQSVFQTDVSQPTPQTTPCVRFPDQGHVFGGPPPQTGLASGPLFSQQATQDLLAHAHAPVELSTSSQSTIPAPSQSNLHPPPPLFPPLSRLDNQQAAFDRAWHVVTARIALPPSATADDSFGTLPTDSQLQLASQHAAGASEDDFAQALALLVHHSDLLPDATQTDDIVAWHAQQVRAHFAQHVMPLLSGCLDDGGEEVLAAPEGQQQRGPGRKGNYYERHMFIAMSSIRTLQAALRLYFYGLGLLVQGFGRLVDGSTSKESADEVEELAVRFRRDTHALVGNSASDGLMRSVRIVLVRLIATILGVPWAEDGGSAPTQQRPAPPTDDDLRVLAARHRLHEFVEQLHNVGLAGERFQVLFAEIMDTMMSRFVKGAYAGVWAPDYFGFSSTPDTIPQPSASPTTSACLVSLGDWVENHFARLSLEVLSRICPEAASPVPLSDVKTYQSLASGRLAALRIDELFDIVLAWPMSRGALDDLRATITTSARRRQLTTNFSRTLRTRLLHPGRSTLEILRTYISIIRTFHTLDNSKVLLGHIEPDLQLYLCQREDAIRVVITGMLASPEELQAVRKVKDVARMKKANRDKGADAGAFVTPSAGGALKTPTMGRRRGATPELASTGYSTAPDMADQLPSSTLVELALILNDPAQTRRTAPEEEELDWNDMSWVPDPVDAGANYKRPRSEDVIGTLISALGSPDIFIKEFSSVVAGRLLGGPARFDQELRVLDLLKRRFGEAALQNCDVMIRDIQDSRRVDATIIKTRGPTQAMETPVKTPAGKTEEPDDEEYHARILSRLFWPDLEREHFLLPQPIVEYQQWYERGYEELKSKRKLTWLNQLGQARVELELEDRTVTVDCSTVEATVIYAFQDPNTDGPVKKSADDLYTELQMDEDLISAALTFWAGKGVLRRGAQGVYAVIESLSAPNDDGTAGAVKGEAEASVAADEGAEMEAAKKQDGAAGLSAKEMERRAMYWQYVKGMLTNASASMPLAQVAMMMKMLVPDGFPWGNEELQEFLGEKVAAGEMEVVGGKYRLKK</sequence>
<keyword evidence="10" id="KW-1185">Reference proteome</keyword>
<dbReference type="Proteomes" id="UP001239445">
    <property type="component" value="Unassembled WGS sequence"/>
</dbReference>
<protein>
    <recommendedName>
        <fullName evidence="1">Anaphase-promoting complex subunit 2</fullName>
    </recommendedName>
</protein>
<dbReference type="GO" id="GO:0070979">
    <property type="term" value="P:protein K11-linked ubiquitination"/>
    <property type="evidence" value="ECO:0007669"/>
    <property type="project" value="TreeGrafter"/>
</dbReference>
<dbReference type="InterPro" id="IPR044554">
    <property type="entry name" value="ANAPC2"/>
</dbReference>
<evidence type="ECO:0000256" key="5">
    <source>
        <dbReference type="ARBA" id="ARBA00023306"/>
    </source>
</evidence>
<keyword evidence="5" id="KW-0131">Cell cycle</keyword>
<organism evidence="9 10">
    <name type="scientific">Echria macrotheca</name>
    <dbReference type="NCBI Taxonomy" id="438768"/>
    <lineage>
        <taxon>Eukaryota</taxon>
        <taxon>Fungi</taxon>
        <taxon>Dikarya</taxon>
        <taxon>Ascomycota</taxon>
        <taxon>Pezizomycotina</taxon>
        <taxon>Sordariomycetes</taxon>
        <taxon>Sordariomycetidae</taxon>
        <taxon>Sordariales</taxon>
        <taxon>Schizotheciaceae</taxon>
        <taxon>Echria</taxon>
    </lineage>
</organism>
<dbReference type="GO" id="GO:0051301">
    <property type="term" value="P:cell division"/>
    <property type="evidence" value="ECO:0007669"/>
    <property type="project" value="UniProtKB-KW"/>
</dbReference>
<comment type="caution">
    <text evidence="9">The sequence shown here is derived from an EMBL/GenBank/DDBJ whole genome shotgun (WGS) entry which is preliminary data.</text>
</comment>
<evidence type="ECO:0000256" key="6">
    <source>
        <dbReference type="PROSITE-ProRule" id="PRU00330"/>
    </source>
</evidence>
<proteinExistence type="inferred from homology"/>
<keyword evidence="3" id="KW-0498">Mitosis</keyword>
<gene>
    <name evidence="9" type="ORF">QBC47DRAFT_440756</name>
</gene>
<accession>A0AAJ0BHU4</accession>
<keyword evidence="4" id="KW-0833">Ubl conjugation pathway</keyword>
<dbReference type="AlphaFoldDB" id="A0AAJ0BHU4"/>
<evidence type="ECO:0000256" key="2">
    <source>
        <dbReference type="ARBA" id="ARBA00022618"/>
    </source>
</evidence>
<dbReference type="InterPro" id="IPR036388">
    <property type="entry name" value="WH-like_DNA-bd_sf"/>
</dbReference>
<dbReference type="Gene3D" id="1.20.1310.10">
    <property type="entry name" value="Cullin Repeats"/>
    <property type="match status" value="1"/>
</dbReference>
<dbReference type="InterPro" id="IPR059120">
    <property type="entry name" value="Cullin-like_AB"/>
</dbReference>
<dbReference type="PROSITE" id="PS50069">
    <property type="entry name" value="CULLIN_2"/>
    <property type="match status" value="1"/>
</dbReference>
<comment type="similarity">
    <text evidence="6">Belongs to the cullin family.</text>
</comment>
<dbReference type="SUPFAM" id="SSF46785">
    <property type="entry name" value="Winged helix' DNA-binding domain"/>
    <property type="match status" value="1"/>
</dbReference>
<dbReference type="GO" id="GO:0005680">
    <property type="term" value="C:anaphase-promoting complex"/>
    <property type="evidence" value="ECO:0007669"/>
    <property type="project" value="TreeGrafter"/>
</dbReference>
<name>A0AAJ0BHU4_9PEZI</name>
<dbReference type="InterPro" id="IPR057975">
    <property type="entry name" value="TPR_ANAPC2"/>
</dbReference>
<dbReference type="InterPro" id="IPR016158">
    <property type="entry name" value="Cullin_homology"/>
</dbReference>
<dbReference type="Pfam" id="PF08672">
    <property type="entry name" value="ANAPC2"/>
    <property type="match status" value="1"/>
</dbReference>
<dbReference type="Gene3D" id="1.10.10.10">
    <property type="entry name" value="Winged helix-like DNA-binding domain superfamily/Winged helix DNA-binding domain"/>
    <property type="match status" value="1"/>
</dbReference>
<evidence type="ECO:0000256" key="4">
    <source>
        <dbReference type="ARBA" id="ARBA00022786"/>
    </source>
</evidence>
<dbReference type="GO" id="GO:0006511">
    <property type="term" value="P:ubiquitin-dependent protein catabolic process"/>
    <property type="evidence" value="ECO:0007669"/>
    <property type="project" value="InterPro"/>
</dbReference>
<reference evidence="9" key="1">
    <citation type="submission" date="2023-06" db="EMBL/GenBank/DDBJ databases">
        <title>Genome-scale phylogeny and comparative genomics of the fungal order Sordariales.</title>
        <authorList>
            <consortium name="Lawrence Berkeley National Laboratory"/>
            <person name="Hensen N."/>
            <person name="Bonometti L."/>
            <person name="Westerberg I."/>
            <person name="Brannstrom I.O."/>
            <person name="Guillou S."/>
            <person name="Cros-Aarteil S."/>
            <person name="Calhoun S."/>
            <person name="Haridas S."/>
            <person name="Kuo A."/>
            <person name="Mondo S."/>
            <person name="Pangilinan J."/>
            <person name="Riley R."/>
            <person name="Labutti K."/>
            <person name="Andreopoulos B."/>
            <person name="Lipzen A."/>
            <person name="Chen C."/>
            <person name="Yanf M."/>
            <person name="Daum C."/>
            <person name="Ng V."/>
            <person name="Clum A."/>
            <person name="Steindorff A."/>
            <person name="Ohm R."/>
            <person name="Martin F."/>
            <person name="Silar P."/>
            <person name="Natvig D."/>
            <person name="Lalanne C."/>
            <person name="Gautier V."/>
            <person name="Ament-Velasquez S.L."/>
            <person name="Kruys A."/>
            <person name="Hutchinson M.I."/>
            <person name="Powell A.J."/>
            <person name="Barry K."/>
            <person name="Miller A.N."/>
            <person name="Grigoriev I.V."/>
            <person name="Debuchy R."/>
            <person name="Gladieux P."/>
            <person name="Thoren M.H."/>
            <person name="Johannesson H."/>
        </authorList>
    </citation>
    <scope>NUCLEOTIDE SEQUENCE</scope>
    <source>
        <strain evidence="9">PSN4</strain>
    </source>
</reference>
<dbReference type="PANTHER" id="PTHR45957">
    <property type="entry name" value="ANAPHASE-PROMOTING COMPLEX SUBUNIT 2"/>
    <property type="match status" value="1"/>
</dbReference>
<dbReference type="InterPro" id="IPR036317">
    <property type="entry name" value="Cullin_homology_sf"/>
</dbReference>
<evidence type="ECO:0000313" key="9">
    <source>
        <dbReference type="EMBL" id="KAK1758237.1"/>
    </source>
</evidence>
<dbReference type="InterPro" id="IPR014786">
    <property type="entry name" value="ANAPC2_C"/>
</dbReference>
<dbReference type="Pfam" id="PF26557">
    <property type="entry name" value="Cullin_AB"/>
    <property type="match status" value="1"/>
</dbReference>
<keyword evidence="2" id="KW-0132">Cell division</keyword>
<dbReference type="SMART" id="SM00182">
    <property type="entry name" value="CULLIN"/>
    <property type="match status" value="1"/>
</dbReference>
<dbReference type="SUPFAM" id="SSF75632">
    <property type="entry name" value="Cullin homology domain"/>
    <property type="match status" value="1"/>
</dbReference>